<evidence type="ECO:0000256" key="2">
    <source>
        <dbReference type="ARBA" id="ARBA00004456"/>
    </source>
</evidence>
<evidence type="ECO:0000256" key="7">
    <source>
        <dbReference type="ARBA" id="ARBA00022723"/>
    </source>
</evidence>
<keyword evidence="10 11" id="KW-0793">Thylakoid</keyword>
<dbReference type="AlphaFoldDB" id="A0A1C9CB31"/>
<dbReference type="InterPro" id="IPR023655">
    <property type="entry name" value="Cyt_C6"/>
</dbReference>
<evidence type="ECO:0000256" key="1">
    <source>
        <dbReference type="ARBA" id="ARBA00002347"/>
    </source>
</evidence>
<sequence length="109" mass="11546" precursor="true">MKLLSTLLAVTGIVLVSSTQYALAADLEAGEKIFSANCSACHAGGNNAIMPEKTLKKDILETNGMNSIEAITTQVKNGKNAMPAFGGRLADEDIEDVANYVLNQSEQGW</sequence>
<gene>
    <name evidence="11 13" type="primary">petJ</name>
    <name evidence="13" type="ORF">Ahnf_118</name>
</gene>
<dbReference type="SUPFAM" id="SSF46626">
    <property type="entry name" value="Cytochrome c"/>
    <property type="match status" value="1"/>
</dbReference>
<comment type="subcellular location">
    <subcellularLocation>
        <location evidence="11">Cellular thylakoid lumen</location>
    </subcellularLocation>
    <subcellularLocation>
        <location evidence="2">Plastid</location>
        <location evidence="2">Chloroplast thylakoid lumen</location>
    </subcellularLocation>
</comment>
<dbReference type="InterPro" id="IPR009056">
    <property type="entry name" value="Cyt_c-like_dom"/>
</dbReference>
<dbReference type="InterPro" id="IPR036909">
    <property type="entry name" value="Cyt_c-like_dom_sf"/>
</dbReference>
<name>A0A1C9CB31_9FLOR</name>
<comment type="PTM">
    <text evidence="11">Binds 1 heme c group per subunit.</text>
</comment>
<evidence type="ECO:0000256" key="3">
    <source>
        <dbReference type="ARBA" id="ARBA00009650"/>
    </source>
</evidence>
<proteinExistence type="inferred from homology"/>
<organism evidence="13">
    <name type="scientific">Ahnfeltia plicata</name>
    <dbReference type="NCBI Taxonomy" id="28023"/>
    <lineage>
        <taxon>Eukaryota</taxon>
        <taxon>Rhodophyta</taxon>
        <taxon>Florideophyceae</taxon>
        <taxon>Ahnfeltiophycidae</taxon>
        <taxon>Ahnfeltiales</taxon>
        <taxon>Ahnfeltiaceae</taxon>
        <taxon>Ahnfeltia</taxon>
    </lineage>
</organism>
<evidence type="ECO:0000256" key="4">
    <source>
        <dbReference type="ARBA" id="ARBA00022448"/>
    </source>
</evidence>
<comment type="similarity">
    <text evidence="3 11">Belongs to the cytochrome c family. PetJ subfamily.</text>
</comment>
<dbReference type="FunFam" id="1.10.760.10:FF:000038">
    <property type="entry name" value="Cytochrome c6"/>
    <property type="match status" value="1"/>
</dbReference>
<dbReference type="Gene3D" id="1.10.760.10">
    <property type="entry name" value="Cytochrome c-like domain"/>
    <property type="match status" value="1"/>
</dbReference>
<keyword evidence="9 11" id="KW-0408">Iron</keyword>
<dbReference type="GO" id="GO:0015979">
    <property type="term" value="P:photosynthesis"/>
    <property type="evidence" value="ECO:0007669"/>
    <property type="project" value="UniProtKB-UniRule"/>
</dbReference>
<keyword evidence="7 11" id="KW-0479">Metal-binding</keyword>
<dbReference type="PANTHER" id="PTHR34688:SF2">
    <property type="entry name" value="CYTOCHROME C6, CHLOROPLASTIC"/>
    <property type="match status" value="1"/>
</dbReference>
<evidence type="ECO:0000256" key="6">
    <source>
        <dbReference type="ARBA" id="ARBA00022617"/>
    </source>
</evidence>
<geneLocation type="plastid" evidence="13"/>
<dbReference type="GO" id="GO:0020037">
    <property type="term" value="F:heme binding"/>
    <property type="evidence" value="ECO:0007669"/>
    <property type="project" value="InterPro"/>
</dbReference>
<feature type="signal peptide" evidence="11">
    <location>
        <begin position="1"/>
        <end position="24"/>
    </location>
</feature>
<evidence type="ECO:0000256" key="10">
    <source>
        <dbReference type="ARBA" id="ARBA00023078"/>
    </source>
</evidence>
<dbReference type="PROSITE" id="PS51007">
    <property type="entry name" value="CYTC"/>
    <property type="match status" value="1"/>
</dbReference>
<dbReference type="GeneID" id="29069782"/>
<keyword evidence="8 11" id="KW-0249">Electron transport</keyword>
<dbReference type="EMBL" id="KX284715">
    <property type="protein sequence ID" value="AOM65603.1"/>
    <property type="molecule type" value="Genomic_DNA"/>
</dbReference>
<feature type="binding site" description="covalent" evidence="11">
    <location>
        <position position="41"/>
    </location>
    <ligand>
        <name>heme c</name>
        <dbReference type="ChEBI" id="CHEBI:61717"/>
    </ligand>
</feature>
<dbReference type="RefSeq" id="YP_009293915.1">
    <property type="nucleotide sequence ID" value="NC_031145.1"/>
</dbReference>
<evidence type="ECO:0000313" key="13">
    <source>
        <dbReference type="EMBL" id="AOM65603.1"/>
    </source>
</evidence>
<accession>A0A1C9CB31</accession>
<reference evidence="13" key="1">
    <citation type="journal article" date="2016" name="BMC Biol.">
        <title>Parallel evolution of highly conserved plastid genome architecture in red seaweeds and seed plants.</title>
        <authorList>
            <person name="Lee J."/>
            <person name="Cho C.H."/>
            <person name="Park S.I."/>
            <person name="Choi J.W."/>
            <person name="Song H.S."/>
            <person name="West J.A."/>
            <person name="Bhattacharya D."/>
            <person name="Yoon H.S."/>
        </authorList>
    </citation>
    <scope>NUCLEOTIDE SEQUENCE</scope>
</reference>
<comment type="function">
    <text evidence="1 11">Functions as an electron carrier between membrane-bound cytochrome b6-f and photosystem I in oxygenic photosynthesis.</text>
</comment>
<dbReference type="InterPro" id="IPR008168">
    <property type="entry name" value="Cyt_C_IC"/>
</dbReference>
<evidence type="ECO:0000256" key="8">
    <source>
        <dbReference type="ARBA" id="ARBA00022982"/>
    </source>
</evidence>
<dbReference type="Pfam" id="PF13442">
    <property type="entry name" value="Cytochrome_CBB3"/>
    <property type="match status" value="1"/>
</dbReference>
<comment type="subunit">
    <text evidence="11">Monomer.</text>
</comment>
<keyword evidence="4 11" id="KW-0813">Transport</keyword>
<dbReference type="PANTHER" id="PTHR34688">
    <property type="entry name" value="CYTOCHROME C6, CHLOROPLASTIC"/>
    <property type="match status" value="1"/>
</dbReference>
<evidence type="ECO:0000259" key="12">
    <source>
        <dbReference type="PROSITE" id="PS51007"/>
    </source>
</evidence>
<keyword evidence="13" id="KW-0934">Plastid</keyword>
<keyword evidence="5 11" id="KW-0602">Photosynthesis</keyword>
<dbReference type="GO" id="GO:0009543">
    <property type="term" value="C:chloroplast thylakoid lumen"/>
    <property type="evidence" value="ECO:0007669"/>
    <property type="project" value="UniProtKB-SubCell"/>
</dbReference>
<dbReference type="GO" id="GO:0005506">
    <property type="term" value="F:iron ion binding"/>
    <property type="evidence" value="ECO:0007669"/>
    <property type="project" value="InterPro"/>
</dbReference>
<feature type="binding site" description="axial binding residue" evidence="11">
    <location>
        <position position="42"/>
    </location>
    <ligand>
        <name>heme c</name>
        <dbReference type="ChEBI" id="CHEBI:61717"/>
    </ligand>
    <ligandPart>
        <name>Fe</name>
        <dbReference type="ChEBI" id="CHEBI:18248"/>
    </ligandPart>
</feature>
<evidence type="ECO:0000256" key="11">
    <source>
        <dbReference type="HAMAP-Rule" id="MF_00594"/>
    </source>
</evidence>
<dbReference type="NCBIfam" id="NF045930">
    <property type="entry name" value="Cytc6PetJCyano"/>
    <property type="match status" value="1"/>
</dbReference>
<keyword evidence="6 11" id="KW-0349">Heme</keyword>
<evidence type="ECO:0000256" key="9">
    <source>
        <dbReference type="ARBA" id="ARBA00023004"/>
    </source>
</evidence>
<dbReference type="PRINTS" id="PR00605">
    <property type="entry name" value="CYTCHROMECIC"/>
</dbReference>
<protein>
    <recommendedName>
        <fullName evidence="11">Cytochrome c6</fullName>
    </recommendedName>
    <alternativeName>
        <fullName evidence="11">Cytochrome c-553</fullName>
    </alternativeName>
    <alternativeName>
        <fullName evidence="11">Cytochrome c553</fullName>
    </alternativeName>
    <alternativeName>
        <fullName evidence="11">Soluble cytochrome f</fullName>
    </alternativeName>
</protein>
<feature type="chain" id="PRO_5009005885" description="Cytochrome c6" evidence="11">
    <location>
        <begin position="25"/>
        <end position="109"/>
    </location>
</feature>
<dbReference type="GO" id="GO:0009055">
    <property type="term" value="F:electron transfer activity"/>
    <property type="evidence" value="ECO:0007669"/>
    <property type="project" value="UniProtKB-UniRule"/>
</dbReference>
<feature type="binding site" description="axial binding residue" evidence="11">
    <location>
        <position position="82"/>
    </location>
    <ligand>
        <name>heme c</name>
        <dbReference type="ChEBI" id="CHEBI:61717"/>
    </ligand>
    <ligandPart>
        <name>Fe</name>
        <dbReference type="ChEBI" id="CHEBI:18248"/>
    </ligandPart>
</feature>
<feature type="binding site" description="covalent" evidence="11">
    <location>
        <position position="38"/>
    </location>
    <ligand>
        <name>heme c</name>
        <dbReference type="ChEBI" id="CHEBI:61717"/>
    </ligand>
</feature>
<keyword evidence="11" id="KW-0732">Signal</keyword>
<feature type="domain" description="Cytochrome c" evidence="12">
    <location>
        <begin position="25"/>
        <end position="105"/>
    </location>
</feature>
<dbReference type="HAMAP" id="MF_00594">
    <property type="entry name" value="Cytc_PetJ"/>
    <property type="match status" value="1"/>
</dbReference>
<evidence type="ECO:0000256" key="5">
    <source>
        <dbReference type="ARBA" id="ARBA00022531"/>
    </source>
</evidence>